<dbReference type="EMBL" id="JAKELL010000022">
    <property type="protein sequence ID" value="KAH8992420.1"/>
    <property type="molecule type" value="Genomic_DNA"/>
</dbReference>
<evidence type="ECO:0000313" key="1">
    <source>
        <dbReference type="EMBL" id="KAH8992420.1"/>
    </source>
</evidence>
<protein>
    <submittedName>
        <fullName evidence="1">Uncharacterized protein</fullName>
    </submittedName>
</protein>
<dbReference type="Proteomes" id="UP001201163">
    <property type="component" value="Unassembled WGS sequence"/>
</dbReference>
<dbReference type="InterPro" id="IPR009003">
    <property type="entry name" value="Peptidase_S1_PA"/>
</dbReference>
<organism evidence="1 2">
    <name type="scientific">Lactarius akahatsu</name>
    <dbReference type="NCBI Taxonomy" id="416441"/>
    <lineage>
        <taxon>Eukaryota</taxon>
        <taxon>Fungi</taxon>
        <taxon>Dikarya</taxon>
        <taxon>Basidiomycota</taxon>
        <taxon>Agaricomycotina</taxon>
        <taxon>Agaricomycetes</taxon>
        <taxon>Russulales</taxon>
        <taxon>Russulaceae</taxon>
        <taxon>Lactarius</taxon>
    </lineage>
</organism>
<dbReference type="AlphaFoldDB" id="A0AAD4QB80"/>
<reference evidence="1" key="1">
    <citation type="submission" date="2022-01" db="EMBL/GenBank/DDBJ databases">
        <title>Comparative genomics reveals a dynamic genome evolution in the ectomycorrhizal milk-cap (Lactarius) mushrooms.</title>
        <authorList>
            <consortium name="DOE Joint Genome Institute"/>
            <person name="Lebreton A."/>
            <person name="Tang N."/>
            <person name="Kuo A."/>
            <person name="LaButti K."/>
            <person name="Drula E."/>
            <person name="Barry K."/>
            <person name="Clum A."/>
            <person name="Lipzen A."/>
            <person name="Mousain D."/>
            <person name="Ng V."/>
            <person name="Wang R."/>
            <person name="Wang X."/>
            <person name="Dai Y."/>
            <person name="Henrissat B."/>
            <person name="Grigoriev I.V."/>
            <person name="Guerin-Laguette A."/>
            <person name="Yu F."/>
            <person name="Martin F.M."/>
        </authorList>
    </citation>
    <scope>NUCLEOTIDE SEQUENCE</scope>
    <source>
        <strain evidence="1">QP</strain>
    </source>
</reference>
<keyword evidence="2" id="KW-1185">Reference proteome</keyword>
<dbReference type="SUPFAM" id="SSF50494">
    <property type="entry name" value="Trypsin-like serine proteases"/>
    <property type="match status" value="1"/>
</dbReference>
<gene>
    <name evidence="1" type="ORF">EDB92DRAFT_1945213</name>
</gene>
<proteinExistence type="predicted"/>
<accession>A0AAD4QB80</accession>
<sequence length="460" mass="50997">MACPPTPWKKPTGREAYCVPKEVRSVFDDQIATLRGQQSTLSASLRPKRIPVPVVLWIGVKPGSLSREDAQVAAASCETILDKFKITGAEVAFRESLFTRLAGPKLFNYQILGRNRRATSCTEGTGAIYLSDGRDSEKVYVLTARHAVFPPNTVPNELYDLILPGPQAFQSVFKSTMVKIRGDIIMVDLHNRELDALREREASVDNDGVEEERMVIEGNLRAMEASIKAINQFHDEVTKYWSEESQRVIGHIAYSPAITVGTGTKRYTEDWALIELDRNKIDWDKFRGNVIDLGTEIPILEIVSKMRPDPANPASFIYPLRGLLPVQGVITEDELRRPQMHDADGDPCLMVIKNGSATGTTIDRANGIKSFVRQHFPDGNHETSMEWAILGHGLWSRSFSAPGDSGAIIVDGEGRIGGLLTGGSGGTESTDVTYATPFYWLLEERIKTRFPNAHLYQPPA</sequence>
<evidence type="ECO:0000313" key="2">
    <source>
        <dbReference type="Proteomes" id="UP001201163"/>
    </source>
</evidence>
<name>A0AAD4QB80_9AGAM</name>
<comment type="caution">
    <text evidence="1">The sequence shown here is derived from an EMBL/GenBank/DDBJ whole genome shotgun (WGS) entry which is preliminary data.</text>
</comment>